<dbReference type="GO" id="GO:0015888">
    <property type="term" value="P:thiamine transport"/>
    <property type="evidence" value="ECO:0007669"/>
    <property type="project" value="InterPro"/>
</dbReference>
<dbReference type="OrthoDB" id="8013425at2"/>
<dbReference type="CDD" id="cd13545">
    <property type="entry name" value="PBP2_TbpA"/>
    <property type="match status" value="1"/>
</dbReference>
<feature type="chain" id="PRO_5012865941" evidence="6">
    <location>
        <begin position="25"/>
        <end position="338"/>
    </location>
</feature>
<dbReference type="InterPro" id="IPR005967">
    <property type="entry name" value="ThiB"/>
</dbReference>
<evidence type="ECO:0000256" key="4">
    <source>
        <dbReference type="ARBA" id="ARBA00022729"/>
    </source>
</evidence>
<name>A0A1T4QT30_9HYPH</name>
<organism evidence="7 8">
    <name type="scientific">Consotaella salsifontis</name>
    <dbReference type="NCBI Taxonomy" id="1365950"/>
    <lineage>
        <taxon>Bacteria</taxon>
        <taxon>Pseudomonadati</taxon>
        <taxon>Pseudomonadota</taxon>
        <taxon>Alphaproteobacteria</taxon>
        <taxon>Hyphomicrobiales</taxon>
        <taxon>Aurantimonadaceae</taxon>
        <taxon>Consotaella</taxon>
    </lineage>
</organism>
<comment type="subcellular location">
    <subcellularLocation>
        <location evidence="1">Periplasm</location>
    </subcellularLocation>
</comment>
<dbReference type="SUPFAM" id="SSF53850">
    <property type="entry name" value="Periplasmic binding protein-like II"/>
    <property type="match status" value="1"/>
</dbReference>
<dbReference type="NCBIfam" id="TIGR01276">
    <property type="entry name" value="thiB"/>
    <property type="match status" value="1"/>
</dbReference>
<evidence type="ECO:0000256" key="6">
    <source>
        <dbReference type="SAM" id="SignalP"/>
    </source>
</evidence>
<dbReference type="PANTHER" id="PTHR30006:SF3">
    <property type="entry name" value="THIAMINE-BINDING PERIPLASMIC PROTEIN"/>
    <property type="match status" value="1"/>
</dbReference>
<evidence type="ECO:0000256" key="5">
    <source>
        <dbReference type="ARBA" id="ARBA00022764"/>
    </source>
</evidence>
<evidence type="ECO:0000313" key="8">
    <source>
        <dbReference type="Proteomes" id="UP000190135"/>
    </source>
</evidence>
<dbReference type="GO" id="GO:0030975">
    <property type="term" value="F:thiamine binding"/>
    <property type="evidence" value="ECO:0007669"/>
    <property type="project" value="InterPro"/>
</dbReference>
<protein>
    <submittedName>
        <fullName evidence="7">Thiamine transport system substrate-binding protein</fullName>
    </submittedName>
</protein>
<sequence length="338" mass="36447">MRSMFLSSLALGAAATALVGPATAAETKPTLTVYTYESFVADWGPGPQIKKDFERDCGCTLDFVGLEDGVAILNRLKLEGDTTKADVVVGLDTNLVSEAKATGLFAPSGVDTAPVTVPGGFSDDVFVPYDYGWFAVVYDSEQLKNPPASLDALISGDGSQKIAIEDPRTSTPGLGMLLWMKALYGDDAAQKWKDLSKSILTVTPGWSEAYGLLTKGEVPMVLSYTTSPAYHLIEEKSDRYKAIAFPEGHYVQVEVAGRLAGSAHGDLAQRFLAFLISPEAQDILPTTNWMMPAAKTASPLPAAFDQLVKPEKTLFLDPETVAKNRRAWTDEWLEALGR</sequence>
<evidence type="ECO:0000256" key="2">
    <source>
        <dbReference type="ARBA" id="ARBA00008520"/>
    </source>
</evidence>
<evidence type="ECO:0000256" key="1">
    <source>
        <dbReference type="ARBA" id="ARBA00004418"/>
    </source>
</evidence>
<dbReference type="EMBL" id="FUXL01000005">
    <property type="protein sequence ID" value="SKA06651.1"/>
    <property type="molecule type" value="Genomic_DNA"/>
</dbReference>
<dbReference type="GO" id="GO:0030976">
    <property type="term" value="F:thiamine pyrophosphate binding"/>
    <property type="evidence" value="ECO:0007669"/>
    <property type="project" value="TreeGrafter"/>
</dbReference>
<dbReference type="Pfam" id="PF13343">
    <property type="entry name" value="SBP_bac_6"/>
    <property type="match status" value="1"/>
</dbReference>
<evidence type="ECO:0000256" key="3">
    <source>
        <dbReference type="ARBA" id="ARBA00022448"/>
    </source>
</evidence>
<dbReference type="NCBIfam" id="TIGR01254">
    <property type="entry name" value="sfuA"/>
    <property type="match status" value="1"/>
</dbReference>
<keyword evidence="5" id="KW-0574">Periplasm</keyword>
<feature type="signal peptide" evidence="6">
    <location>
        <begin position="1"/>
        <end position="24"/>
    </location>
</feature>
<reference evidence="7 8" key="1">
    <citation type="submission" date="2017-02" db="EMBL/GenBank/DDBJ databases">
        <authorList>
            <person name="Peterson S.W."/>
        </authorList>
    </citation>
    <scope>NUCLEOTIDE SEQUENCE [LARGE SCALE GENOMIC DNA]</scope>
    <source>
        <strain evidence="7 8">USBA 369</strain>
    </source>
</reference>
<keyword evidence="4 6" id="KW-0732">Signal</keyword>
<dbReference type="STRING" id="1365950.SAMN05428963_105227"/>
<evidence type="ECO:0000313" key="7">
    <source>
        <dbReference type="EMBL" id="SKA06651.1"/>
    </source>
</evidence>
<dbReference type="Gene3D" id="3.40.190.10">
    <property type="entry name" value="Periplasmic binding protein-like II"/>
    <property type="match status" value="2"/>
</dbReference>
<dbReference type="InterPro" id="IPR005948">
    <property type="entry name" value="ThiB-like"/>
</dbReference>
<dbReference type="GO" id="GO:0030288">
    <property type="term" value="C:outer membrane-bounded periplasmic space"/>
    <property type="evidence" value="ECO:0007669"/>
    <property type="project" value="InterPro"/>
</dbReference>
<dbReference type="AlphaFoldDB" id="A0A1T4QT30"/>
<dbReference type="PANTHER" id="PTHR30006">
    <property type="entry name" value="THIAMINE-BINDING PERIPLASMIC PROTEIN-RELATED"/>
    <property type="match status" value="1"/>
</dbReference>
<proteinExistence type="inferred from homology"/>
<comment type="similarity">
    <text evidence="2">Belongs to the bacterial solute-binding protein 1 family.</text>
</comment>
<accession>A0A1T4QT30</accession>
<gene>
    <name evidence="7" type="ORF">SAMN05428963_105227</name>
</gene>
<keyword evidence="8" id="KW-1185">Reference proteome</keyword>
<dbReference type="Proteomes" id="UP000190135">
    <property type="component" value="Unassembled WGS sequence"/>
</dbReference>
<keyword evidence="3" id="KW-0813">Transport</keyword>